<dbReference type="SUPFAM" id="SSF50447">
    <property type="entry name" value="Translation proteins"/>
    <property type="match status" value="2"/>
</dbReference>
<evidence type="ECO:0000256" key="5">
    <source>
        <dbReference type="ARBA" id="ARBA00023134"/>
    </source>
</evidence>
<dbReference type="EMBL" id="MF101427">
    <property type="protein sequence ID" value="ARW63323.1"/>
    <property type="molecule type" value="Genomic_DNA"/>
</dbReference>
<dbReference type="PRINTS" id="PR00315">
    <property type="entry name" value="ELONGATNFCT"/>
</dbReference>
<evidence type="ECO:0000313" key="9">
    <source>
        <dbReference type="EMBL" id="ARW63323.1"/>
    </source>
</evidence>
<protein>
    <recommendedName>
        <fullName evidence="7">Translation initiation factor IF-2, chloroplastic</fullName>
    </recommendedName>
</protein>
<dbReference type="InterPro" id="IPR027417">
    <property type="entry name" value="P-loop_NTPase"/>
</dbReference>
<dbReference type="GO" id="GO:0005737">
    <property type="term" value="C:cytoplasm"/>
    <property type="evidence" value="ECO:0007669"/>
    <property type="project" value="TreeGrafter"/>
</dbReference>
<dbReference type="FunFam" id="3.40.50.300:FF:000019">
    <property type="entry name" value="Translation initiation factor IF-2"/>
    <property type="match status" value="1"/>
</dbReference>
<evidence type="ECO:0000256" key="3">
    <source>
        <dbReference type="ARBA" id="ARBA00022741"/>
    </source>
</evidence>
<dbReference type="NCBIfam" id="TIGR00487">
    <property type="entry name" value="IF-2"/>
    <property type="match status" value="1"/>
</dbReference>
<dbReference type="InterPro" id="IPR044145">
    <property type="entry name" value="IF2_II"/>
</dbReference>
<proteinExistence type="inferred from homology"/>
<dbReference type="SUPFAM" id="SSF52156">
    <property type="entry name" value="Initiation factor IF2/eIF5b, domain 3"/>
    <property type="match status" value="1"/>
</dbReference>
<dbReference type="AlphaFoldDB" id="A0A1Z1MBL7"/>
<dbReference type="InterPro" id="IPR006847">
    <property type="entry name" value="IF2_N"/>
</dbReference>
<dbReference type="InterPro" id="IPR053905">
    <property type="entry name" value="EF-G-like_DII"/>
</dbReference>
<feature type="domain" description="Tr-type G" evidence="8">
    <location>
        <begin position="253"/>
        <end position="425"/>
    </location>
</feature>
<evidence type="ECO:0000256" key="2">
    <source>
        <dbReference type="ARBA" id="ARBA00022540"/>
    </source>
</evidence>
<dbReference type="Gene3D" id="3.40.50.10050">
    <property type="entry name" value="Translation initiation factor IF- 2, domain 3"/>
    <property type="match status" value="1"/>
</dbReference>
<dbReference type="GO" id="GO:0003924">
    <property type="term" value="F:GTPase activity"/>
    <property type="evidence" value="ECO:0007669"/>
    <property type="project" value="InterPro"/>
</dbReference>
<dbReference type="PROSITE" id="PS51722">
    <property type="entry name" value="G_TR_2"/>
    <property type="match status" value="1"/>
</dbReference>
<dbReference type="Pfam" id="PF22042">
    <property type="entry name" value="EF-G_D2"/>
    <property type="match status" value="1"/>
</dbReference>
<keyword evidence="9" id="KW-0150">Chloroplast</keyword>
<dbReference type="Pfam" id="PF11987">
    <property type="entry name" value="IF-2"/>
    <property type="match status" value="1"/>
</dbReference>
<dbReference type="RefSeq" id="YP_009394761.1">
    <property type="nucleotide sequence ID" value="NC_035274.1"/>
</dbReference>
<dbReference type="InterPro" id="IPR036925">
    <property type="entry name" value="TIF_IF2_dom3_sf"/>
</dbReference>
<dbReference type="InterPro" id="IPR015760">
    <property type="entry name" value="TIF_IF2"/>
</dbReference>
<organism evidence="9">
    <name type="scientific">Polysiphonia elongata</name>
    <dbReference type="NCBI Taxonomy" id="159753"/>
    <lineage>
        <taxon>Eukaryota</taxon>
        <taxon>Rhodophyta</taxon>
        <taxon>Florideophyceae</taxon>
        <taxon>Rhodymeniophycidae</taxon>
        <taxon>Ceramiales</taxon>
        <taxon>Rhodomelaceae</taxon>
        <taxon>Polysiphonioideae</taxon>
        <taxon>Polysiphonia</taxon>
    </lineage>
</organism>
<dbReference type="InterPro" id="IPR005225">
    <property type="entry name" value="Small_GTP-bd"/>
</dbReference>
<dbReference type="GO" id="GO:0005525">
    <property type="term" value="F:GTP binding"/>
    <property type="evidence" value="ECO:0007669"/>
    <property type="project" value="UniProtKB-KW"/>
</dbReference>
<dbReference type="Pfam" id="PF04760">
    <property type="entry name" value="IF2_N"/>
    <property type="match status" value="1"/>
</dbReference>
<dbReference type="GeneID" id="33356676"/>
<sequence>MNILIVSVNKYKCKKLSFFCFHRDYYDDILILKSPRLLKTVISNPHLSISVDDIITSNDVKVPSLVKFDKKSKSSINTDQKDLIKSKKSKSKLSKNKNRNDSQDVNQIVSSEEDLFGNDLMSRSGLKSRKSLVKSKKNKIKNQNLDIPVNIYNLNLDISKDDNSIDQISKDIVIDKILSVKDLAICINVPVAEIITYLFLDKGIAATINQILDFEICADIVKYYGFNLLKSNNNKIDVLEHQSSNKLSSESIERSPVISILGHVDHGKTTLLDSILKTNLVDKEPGGITQSIAAYEVIYLHENKEFNLTFLDTPGHESFKSIRLRGAKITDIVLLIVAMDDGLKQQTIESINYIKEMSLSCIIVITKSDKVLNNLDKIKDDLAKHNLICQDWGGDVPLVEVSAIKGNNIDILLSKICFLAKSKNLYANLQDLASGTVIDTILHKKQGLITTMIIQNGTLRVGDIVVSDNLLGRVKSIINSSEVRVQSSYPSSVVRILCFSSIPKAGSYFYCFNSEKEAKKYIIKSSDLLTSDLSFQSLNTRISFYDQIPRKQLKLIIKSDTQGSLEAIIELFSTISQLKVQINVIDASFGNVTNNDIDLSIASQAPIIAFNVNLLPQISNLIKKHQINFKMFNIIYDLLEYVQKLMLDILEPEYANILIGNAIVQTIFKNNKGSVAGCIVSSGKVIMNSYINVHRNNIIVHKGYITSLKYTKNDVTEVVSPSECGLMSDFQDWQKSDLIEVYEMVLKEKVL</sequence>
<evidence type="ECO:0000259" key="8">
    <source>
        <dbReference type="PROSITE" id="PS51722"/>
    </source>
</evidence>
<evidence type="ECO:0000256" key="1">
    <source>
        <dbReference type="ARBA" id="ARBA00007733"/>
    </source>
</evidence>
<dbReference type="InterPro" id="IPR009000">
    <property type="entry name" value="Transl_B-barrel_sf"/>
</dbReference>
<comment type="function">
    <text evidence="6">One of the essential components for the initiation of protein synthesis. Protects formylmethionyl-tRNA from spontaneous hydrolysis and promotes its binding to the 30S ribosomal subunits. Also involved in the hydrolysis of GTP during the formation of the 70S ribosomal complex.</text>
</comment>
<dbReference type="SUPFAM" id="SSF52540">
    <property type="entry name" value="P-loop containing nucleoside triphosphate hydrolases"/>
    <property type="match status" value="1"/>
</dbReference>
<geneLocation type="chloroplast" evidence="9"/>
<accession>A0A1Z1MBL7</accession>
<dbReference type="CDD" id="cd03702">
    <property type="entry name" value="IF2_mtIF2_II"/>
    <property type="match status" value="1"/>
</dbReference>
<reference evidence="9" key="1">
    <citation type="journal article" date="2017" name="J. Phycol.">
        <title>Analysis of chloroplast genomes and a supermatrix inform reclassification of the Rhodomelaceae (Rhodophyta).</title>
        <authorList>
            <person name="Diaz-Tapia P."/>
            <person name="Maggs C.A."/>
            <person name="West J.A."/>
            <person name="Verbruggen H."/>
        </authorList>
    </citation>
    <scope>NUCLEOTIDE SEQUENCE</scope>
    <source>
        <strain evidence="9">PD547</strain>
    </source>
</reference>
<dbReference type="InterPro" id="IPR023115">
    <property type="entry name" value="TIF_IF2_dom3"/>
</dbReference>
<evidence type="ECO:0000256" key="4">
    <source>
        <dbReference type="ARBA" id="ARBA00022917"/>
    </source>
</evidence>
<dbReference type="InterPro" id="IPR000178">
    <property type="entry name" value="TF_IF2_bacterial-like"/>
</dbReference>
<keyword evidence="4" id="KW-0648">Protein biosynthesis</keyword>
<dbReference type="CDD" id="cd01887">
    <property type="entry name" value="IF2_eIF5B"/>
    <property type="match status" value="1"/>
</dbReference>
<comment type="similarity">
    <text evidence="1">Belongs to the TRAFAC class translation factor GTPase superfamily. Classic translation factor GTPase family. IF-2 subfamily.</text>
</comment>
<keyword evidence="9" id="KW-0934">Plastid</keyword>
<keyword evidence="3" id="KW-0547">Nucleotide-binding</keyword>
<dbReference type="FunFam" id="2.40.30.10:FF:000008">
    <property type="entry name" value="Translation initiation factor IF-2"/>
    <property type="match status" value="1"/>
</dbReference>
<dbReference type="PANTHER" id="PTHR43381:SF5">
    <property type="entry name" value="TR-TYPE G DOMAIN-CONTAINING PROTEIN"/>
    <property type="match status" value="1"/>
</dbReference>
<dbReference type="NCBIfam" id="TIGR00231">
    <property type="entry name" value="small_GTP"/>
    <property type="match status" value="1"/>
</dbReference>
<name>A0A1Z1MBL7_9FLOR</name>
<dbReference type="FunFam" id="3.40.50.10050:FF:000001">
    <property type="entry name" value="Translation initiation factor IF-2"/>
    <property type="match status" value="1"/>
</dbReference>
<dbReference type="CDD" id="cd03692">
    <property type="entry name" value="mtIF2_IVc"/>
    <property type="match status" value="1"/>
</dbReference>
<dbReference type="PANTHER" id="PTHR43381">
    <property type="entry name" value="TRANSLATION INITIATION FACTOR IF-2-RELATED"/>
    <property type="match status" value="1"/>
</dbReference>
<keyword evidence="2 9" id="KW-0396">Initiation factor</keyword>
<evidence type="ECO:0000256" key="6">
    <source>
        <dbReference type="ARBA" id="ARBA00025162"/>
    </source>
</evidence>
<gene>
    <name evidence="9" type="primary">infB</name>
</gene>
<dbReference type="Gene3D" id="2.40.30.10">
    <property type="entry name" value="Translation factors"/>
    <property type="match status" value="2"/>
</dbReference>
<keyword evidence="5" id="KW-0342">GTP-binding</keyword>
<evidence type="ECO:0000256" key="7">
    <source>
        <dbReference type="ARBA" id="ARBA00044105"/>
    </source>
</evidence>
<dbReference type="Pfam" id="PF00009">
    <property type="entry name" value="GTP_EFTU"/>
    <property type="match status" value="1"/>
</dbReference>
<dbReference type="InterPro" id="IPR000795">
    <property type="entry name" value="T_Tr_GTP-bd_dom"/>
</dbReference>
<dbReference type="GO" id="GO:0003743">
    <property type="term" value="F:translation initiation factor activity"/>
    <property type="evidence" value="ECO:0007669"/>
    <property type="project" value="UniProtKB-KW"/>
</dbReference>
<dbReference type="Gene3D" id="3.40.50.300">
    <property type="entry name" value="P-loop containing nucleotide triphosphate hydrolases"/>
    <property type="match status" value="1"/>
</dbReference>